<dbReference type="Proteomes" id="UP000182737">
    <property type="component" value="Unassembled WGS sequence"/>
</dbReference>
<keyword evidence="2" id="KW-1185">Reference proteome</keyword>
<dbReference type="PROSITE" id="PS51257">
    <property type="entry name" value="PROKAR_LIPOPROTEIN"/>
    <property type="match status" value="1"/>
</dbReference>
<dbReference type="EMBL" id="FORI01000003">
    <property type="protein sequence ID" value="SFI61147.1"/>
    <property type="molecule type" value="Genomic_DNA"/>
</dbReference>
<proteinExistence type="predicted"/>
<evidence type="ECO:0000313" key="1">
    <source>
        <dbReference type="EMBL" id="SFI61147.1"/>
    </source>
</evidence>
<dbReference type="AlphaFoldDB" id="A0A1I3JLL1"/>
<reference evidence="2" key="1">
    <citation type="submission" date="2016-10" db="EMBL/GenBank/DDBJ databases">
        <authorList>
            <person name="Varghese N."/>
            <person name="Submissions S."/>
        </authorList>
    </citation>
    <scope>NUCLEOTIDE SEQUENCE [LARGE SCALE GENOMIC DNA]</scope>
    <source>
        <strain evidence="2">XBD1002</strain>
    </source>
</reference>
<accession>A0A1I3JLL1</accession>
<dbReference type="OrthoDB" id="361348at2"/>
<sequence>MRIVKSLFQIFIISLLLFNGFTSCALFENDVAEFMEKYTETAAIEEYNLNVETYNDELSQLCISSYDDAEVTFLMRNPKRYSLIPSVIFNNLNNQYNRSAVQIEQTEIAVVHLLLPQKFLIPVDEGKDITADVDLYEPMSGRNFERYTLKLSCNTKPPTILNPTIINNHNNTFVVAFDMPNEEEVAIRHKDLACIEINGKSYPVSVTVITDPNADPETPDVKIAQYTINDSHFTRTWNNNYRILNSKDFVQNQNSFYYETDDPFFAGDKEYKIILKDKAGLSSEVKASTKISKLEKPVILDQSGNEISEDGLVGIPYDEEAKKGTITIIPPTEDHLGHSVSGTTVYYKVYEATGSGLIYTSGTTTTTKTIELPQNTYRVEAYAVLTNYENSSTRTVKFRFMNNILFVRACTDPEGFQGDGSERAPYSSIQEALDDINNLEERPDKADKFKIYVEGDFTTGTYYIDNSDPDNPTVAYGVCGEINLSGTMNTDQLEIAKNPRASAANGAKLKSITVASDVDLSKVTIGNVTVTNSAGNAVTQNNSNTLLIIDGADISNSSGYAGVYAAADTVSDPAAGPVTVTIKSGTISHNSNGIYADNCILNLEGGSIVSNSSTGLVIDDTVTLNVQGKPIVKDNNTATPDKPKNIVLPEDYLINITSRLETGASIGITTATANEPATFEADPYSFTTDYGTYNTAAPSDFFTSDRGFAIVPTGGEASLKMSGASGNEHIASEYTFEFAETNYSVKLGNAKTLNLTPLVKRSGTQLAYASKIDGNNVTWAAALYSGSTYLCDLTVSNVSGGISLTIPAQDYMGTYKAQLQVTFMGMQHDLELTLTVINPVGEKLAPDAVKDIVFSDGSAIAYTDSLELSNDQKQKAVAFIFSVSDGKVLGVGFKQTQKAWAKSGVPGASARIPDNDGNGFDVEDVKTYAATQGGEYNEENYPAFWWAEHYGVAVRGDSSGWYLPNSSELSASLSWMYAINAVIDEIGESSDFVKFPTGVSASFSSATQHWNWEDYIETKGYNASGSAQTGNNNKTYELYVRAVREF</sequence>
<dbReference type="RefSeq" id="WP_074930959.1">
    <property type="nucleotide sequence ID" value="NZ_FORI01000003.1"/>
</dbReference>
<evidence type="ECO:0000313" key="2">
    <source>
        <dbReference type="Proteomes" id="UP000182737"/>
    </source>
</evidence>
<gene>
    <name evidence="1" type="ORF">SAMN04487775_103111</name>
</gene>
<protein>
    <submittedName>
        <fullName evidence="1">Uncharacterized protein</fullName>
    </submittedName>
</protein>
<name>A0A1I3JLL1_9SPIR</name>
<organism evidence="1 2">
    <name type="scientific">Treponema bryantii</name>
    <dbReference type="NCBI Taxonomy" id="163"/>
    <lineage>
        <taxon>Bacteria</taxon>
        <taxon>Pseudomonadati</taxon>
        <taxon>Spirochaetota</taxon>
        <taxon>Spirochaetia</taxon>
        <taxon>Spirochaetales</taxon>
        <taxon>Treponemataceae</taxon>
        <taxon>Treponema</taxon>
    </lineage>
</organism>